<dbReference type="Proteomes" id="UP000532769">
    <property type="component" value="Unassembled WGS sequence"/>
</dbReference>
<evidence type="ECO:0000313" key="2">
    <source>
        <dbReference type="Proteomes" id="UP000532769"/>
    </source>
</evidence>
<keyword evidence="2" id="KW-1185">Reference proteome</keyword>
<dbReference type="EMBL" id="JAASRS010000001">
    <property type="protein sequence ID" value="NIK14442.1"/>
    <property type="molecule type" value="Genomic_DNA"/>
</dbReference>
<comment type="caution">
    <text evidence="1">The sequence shown here is derived from an EMBL/GenBank/DDBJ whole genome shotgun (WGS) entry which is preliminary data.</text>
</comment>
<reference evidence="1 2" key="1">
    <citation type="submission" date="2020-03" db="EMBL/GenBank/DDBJ databases">
        <title>Genomic Encyclopedia of Archaeal and Bacterial Type Strains, Phase II (KMG-II): from individual species to whole genera.</title>
        <authorList>
            <person name="Goeker M."/>
        </authorList>
    </citation>
    <scope>NUCLEOTIDE SEQUENCE [LARGE SCALE GENOMIC DNA]</scope>
    <source>
        <strain evidence="1 2">DSM 4749</strain>
    </source>
</reference>
<evidence type="ECO:0000313" key="1">
    <source>
        <dbReference type="EMBL" id="NIK14442.1"/>
    </source>
</evidence>
<organism evidence="1 2">
    <name type="scientific">Saccharococcus thermophilus</name>
    <dbReference type="NCBI Taxonomy" id="29396"/>
    <lineage>
        <taxon>Bacteria</taxon>
        <taxon>Bacillati</taxon>
        <taxon>Bacillota</taxon>
        <taxon>Bacilli</taxon>
        <taxon>Bacillales</taxon>
        <taxon>Anoxybacillaceae</taxon>
        <taxon>Saccharococcus</taxon>
    </lineage>
</organism>
<dbReference type="AlphaFoldDB" id="A0A846MCZ4"/>
<gene>
    <name evidence="1" type="ORF">BDD39_000952</name>
</gene>
<name>A0A846MCZ4_9BACL</name>
<sequence length="66" mass="7969">MMFSTVYLEGDFFWRRKDKLVRPKTIEQAYQAMEEYIISSANRLRKLAFRIIIATFKCPEFPFPND</sequence>
<proteinExistence type="predicted"/>
<accession>A0A846MCZ4</accession>
<protein>
    <submittedName>
        <fullName evidence="1">Uncharacterized protein</fullName>
    </submittedName>
</protein>